<dbReference type="EMBL" id="JAGKQM010000016">
    <property type="protein sequence ID" value="KAH0874126.1"/>
    <property type="molecule type" value="Genomic_DNA"/>
</dbReference>
<evidence type="ECO:0008006" key="7">
    <source>
        <dbReference type="Google" id="ProtNLM"/>
    </source>
</evidence>
<dbReference type="PANTHER" id="PTHR13903:SF20">
    <property type="entry name" value="BNAC08G48910D PROTEIN"/>
    <property type="match status" value="1"/>
</dbReference>
<feature type="domain" description="Pirin C-terminal" evidence="4">
    <location>
        <begin position="202"/>
        <end position="308"/>
    </location>
</feature>
<dbReference type="Gene3D" id="2.60.120.10">
    <property type="entry name" value="Jelly Rolls"/>
    <property type="match status" value="1"/>
</dbReference>
<comment type="caution">
    <text evidence="5">The sequence shown here is derived from an EMBL/GenBank/DDBJ whole genome shotgun (WGS) entry which is preliminary data.</text>
</comment>
<comment type="similarity">
    <text evidence="1 2">Belongs to the pirin family.</text>
</comment>
<evidence type="ECO:0000256" key="2">
    <source>
        <dbReference type="RuleBase" id="RU003457"/>
    </source>
</evidence>
<dbReference type="InterPro" id="IPR014710">
    <property type="entry name" value="RmlC-like_jellyroll"/>
</dbReference>
<organism evidence="5 6">
    <name type="scientific">Brassica napus</name>
    <name type="common">Rape</name>
    <dbReference type="NCBI Taxonomy" id="3708"/>
    <lineage>
        <taxon>Eukaryota</taxon>
        <taxon>Viridiplantae</taxon>
        <taxon>Streptophyta</taxon>
        <taxon>Embryophyta</taxon>
        <taxon>Tracheophyta</taxon>
        <taxon>Spermatophyta</taxon>
        <taxon>Magnoliopsida</taxon>
        <taxon>eudicotyledons</taxon>
        <taxon>Gunneridae</taxon>
        <taxon>Pentapetalae</taxon>
        <taxon>rosids</taxon>
        <taxon>malvids</taxon>
        <taxon>Brassicales</taxon>
        <taxon>Brassicaceae</taxon>
        <taxon>Brassiceae</taxon>
        <taxon>Brassica</taxon>
    </lineage>
</organism>
<name>A0ABQ7Z1Q8_BRANA</name>
<sequence length="318" mass="35378">IISVSLRQVIKKISADLENEGDGAVKKHHQVSFLIDHKLLDPFVSLVEFSVSPPGGFKDHHHRGFESVTYMLKVTKTLPSSPYIRLLNLDVKIYHAFNDMQGGIIYQDFDGHKITVHEGDVQWMAAGKGIIHSEMPEEQVNNGIQLWINLPSVDKMIDPKALELSSSEIPRAEEDVVEVKVIAGESMGVKSPFYTKVPIMFLDITLKQRAQTHQTVPESWTAFAYVIDGDDGVFRSSDSYTVQAHTVVVLGKGDGVSVLNTSSFKPLRFLLIAGEPISEPVVQHGPFVMNSQAEIDMTIEDYRSAKNGFEGAKSWRSE</sequence>
<protein>
    <recommendedName>
        <fullName evidence="7">Pirin-like protein</fullName>
    </recommendedName>
</protein>
<accession>A0ABQ7Z1Q8</accession>
<dbReference type="InterPro" id="IPR011051">
    <property type="entry name" value="RmlC_Cupin_sf"/>
</dbReference>
<keyword evidence="6" id="KW-1185">Reference proteome</keyword>
<dbReference type="InterPro" id="IPR003829">
    <property type="entry name" value="Pirin_N_dom"/>
</dbReference>
<feature type="domain" description="Pirin N-terminal" evidence="3">
    <location>
        <begin position="100"/>
        <end position="148"/>
    </location>
</feature>
<dbReference type="Pfam" id="PF05726">
    <property type="entry name" value="Pirin_C"/>
    <property type="match status" value="1"/>
</dbReference>
<dbReference type="Pfam" id="PF02678">
    <property type="entry name" value="Pirin"/>
    <property type="match status" value="1"/>
</dbReference>
<reference evidence="5 6" key="1">
    <citation type="submission" date="2021-05" db="EMBL/GenBank/DDBJ databases">
        <title>Genome Assembly of Synthetic Allotetraploid Brassica napus Reveals Homoeologous Exchanges between Subgenomes.</title>
        <authorList>
            <person name="Davis J.T."/>
        </authorList>
    </citation>
    <scope>NUCLEOTIDE SEQUENCE [LARGE SCALE GENOMIC DNA]</scope>
    <source>
        <strain evidence="6">cv. Da-Ae</strain>
        <tissue evidence="5">Seedling</tissue>
    </source>
</reference>
<evidence type="ECO:0000259" key="3">
    <source>
        <dbReference type="Pfam" id="PF02678"/>
    </source>
</evidence>
<dbReference type="SUPFAM" id="SSF51182">
    <property type="entry name" value="RmlC-like cupins"/>
    <property type="match status" value="2"/>
</dbReference>
<gene>
    <name evidence="5" type="ORF">HID58_071488</name>
</gene>
<dbReference type="PIRSF" id="PIRSF006232">
    <property type="entry name" value="Pirin"/>
    <property type="match status" value="1"/>
</dbReference>
<evidence type="ECO:0000313" key="5">
    <source>
        <dbReference type="EMBL" id="KAH0874126.1"/>
    </source>
</evidence>
<dbReference type="Proteomes" id="UP000824890">
    <property type="component" value="Unassembled WGS sequence"/>
</dbReference>
<evidence type="ECO:0000313" key="6">
    <source>
        <dbReference type="Proteomes" id="UP000824890"/>
    </source>
</evidence>
<dbReference type="CDD" id="cd02247">
    <property type="entry name" value="cupin_pirin_C"/>
    <property type="match status" value="1"/>
</dbReference>
<dbReference type="PANTHER" id="PTHR13903">
    <property type="entry name" value="PIRIN-RELATED"/>
    <property type="match status" value="1"/>
</dbReference>
<dbReference type="InterPro" id="IPR008778">
    <property type="entry name" value="Pirin_C_dom"/>
</dbReference>
<feature type="non-terminal residue" evidence="5">
    <location>
        <position position="1"/>
    </location>
</feature>
<evidence type="ECO:0000256" key="1">
    <source>
        <dbReference type="ARBA" id="ARBA00008416"/>
    </source>
</evidence>
<evidence type="ECO:0000259" key="4">
    <source>
        <dbReference type="Pfam" id="PF05726"/>
    </source>
</evidence>
<dbReference type="InterPro" id="IPR012093">
    <property type="entry name" value="Pirin"/>
</dbReference>
<proteinExistence type="inferred from homology"/>